<reference evidence="3 4" key="1">
    <citation type="submission" date="2019-10" db="EMBL/GenBank/DDBJ databases">
        <title>Genome Sequence of Micromonospora terminaliae DSM 101760.</title>
        <authorList>
            <person name="Guo L."/>
        </authorList>
    </citation>
    <scope>NUCLEOTIDE SEQUENCE [LARGE SCALE GENOMIC DNA]</scope>
    <source>
        <strain evidence="3 4">DSM 101760</strain>
    </source>
</reference>
<proteinExistence type="predicted"/>
<evidence type="ECO:0000313" key="2">
    <source>
        <dbReference type="EMBL" id="NES31808.1"/>
    </source>
</evidence>
<feature type="compositionally biased region" description="Low complexity" evidence="1">
    <location>
        <begin position="58"/>
        <end position="71"/>
    </location>
</feature>
<feature type="compositionally biased region" description="Low complexity" evidence="1">
    <location>
        <begin position="36"/>
        <end position="46"/>
    </location>
</feature>
<evidence type="ECO:0000256" key="1">
    <source>
        <dbReference type="SAM" id="MobiDB-lite"/>
    </source>
</evidence>
<reference evidence="2 5" key="2">
    <citation type="submission" date="2020-02" db="EMBL/GenBank/DDBJ databases">
        <title>WGS of Micromonospora spp. isolated from hot spring.</title>
        <authorList>
            <person name="Thawai C."/>
        </authorList>
    </citation>
    <scope>NUCLEOTIDE SEQUENCE [LARGE SCALE GENOMIC DNA]</scope>
    <source>
        <strain evidence="2 5">TMS7</strain>
    </source>
</reference>
<evidence type="ECO:0000313" key="5">
    <source>
        <dbReference type="Proteomes" id="UP000477779"/>
    </source>
</evidence>
<dbReference type="EMBL" id="JAAHBZ010000021">
    <property type="protein sequence ID" value="NES31808.1"/>
    <property type="molecule type" value="Genomic_DNA"/>
</dbReference>
<evidence type="ECO:0000313" key="4">
    <source>
        <dbReference type="Proteomes" id="UP000402241"/>
    </source>
</evidence>
<evidence type="ECO:0000313" key="3">
    <source>
        <dbReference type="EMBL" id="QGL49893.1"/>
    </source>
</evidence>
<dbReference type="EMBL" id="CP045309">
    <property type="protein sequence ID" value="QGL49893.1"/>
    <property type="molecule type" value="Genomic_DNA"/>
</dbReference>
<dbReference type="Proteomes" id="UP000402241">
    <property type="component" value="Chromosome"/>
</dbReference>
<dbReference type="Proteomes" id="UP000477779">
    <property type="component" value="Unassembled WGS sequence"/>
</dbReference>
<keyword evidence="4" id="KW-1185">Reference proteome</keyword>
<gene>
    <name evidence="2" type="ORF">G3561_30170</name>
    <name evidence="3" type="ORF">GCE86_24420</name>
</gene>
<feature type="region of interest" description="Disordered" evidence="1">
    <location>
        <begin position="1"/>
        <end position="95"/>
    </location>
</feature>
<dbReference type="AlphaFoldDB" id="A0AAJ2ZM85"/>
<name>A0AAJ2ZM85_9ACTN</name>
<protein>
    <submittedName>
        <fullName evidence="2">Uncharacterized protein</fullName>
    </submittedName>
</protein>
<accession>A0AAJ2ZM85</accession>
<feature type="compositionally biased region" description="Low complexity" evidence="1">
    <location>
        <begin position="20"/>
        <end position="29"/>
    </location>
</feature>
<sequence length="160" mass="15420">MGDQAVTGSGDAPAPERTPDATGEDAAAAAGGGTAAPGPTSAGMTADGTPAAPADVSGAGMSADATPAAPAAAPPAPGPQERTSDITAGPGGVMTDEVGVVTGDLTLRTEYADGQVTLRVQYKDADEWYAVTGGRVPLADPAALDAVHTVAVALLNRPEG</sequence>
<dbReference type="RefSeq" id="WP_154229076.1">
    <property type="nucleotide sequence ID" value="NZ_CP045309.1"/>
</dbReference>
<organism evidence="2 5">
    <name type="scientific">Micromonospora terminaliae</name>
    <dbReference type="NCBI Taxonomy" id="1914461"/>
    <lineage>
        <taxon>Bacteria</taxon>
        <taxon>Bacillati</taxon>
        <taxon>Actinomycetota</taxon>
        <taxon>Actinomycetes</taxon>
        <taxon>Micromonosporales</taxon>
        <taxon>Micromonosporaceae</taxon>
        <taxon>Micromonospora</taxon>
    </lineage>
</organism>